<feature type="region of interest" description="Disordered" evidence="1">
    <location>
        <begin position="1"/>
        <end position="58"/>
    </location>
</feature>
<sequence length="115" mass="13294">MLPSPSNQKAYNPPSPGFQSVATPPELEDSKKQRTNPPPRFHPHPTSTDPYTLPRTRPNRADFEIRKPVWPEWPARIREAIDSPMRPHRAHPPLVPVDKNRKRISKLNWQTAEVI</sequence>
<organism evidence="2">
    <name type="scientific">Cacopsylla melanoneura</name>
    <dbReference type="NCBI Taxonomy" id="428564"/>
    <lineage>
        <taxon>Eukaryota</taxon>
        <taxon>Metazoa</taxon>
        <taxon>Ecdysozoa</taxon>
        <taxon>Arthropoda</taxon>
        <taxon>Hexapoda</taxon>
        <taxon>Insecta</taxon>
        <taxon>Pterygota</taxon>
        <taxon>Neoptera</taxon>
        <taxon>Paraneoptera</taxon>
        <taxon>Hemiptera</taxon>
        <taxon>Sternorrhyncha</taxon>
        <taxon>Psylloidea</taxon>
        <taxon>Psyllidae</taxon>
        <taxon>Psyllinae</taxon>
        <taxon>Cacopsylla</taxon>
    </lineage>
</organism>
<dbReference type="EMBL" id="HBUF01637107">
    <property type="protein sequence ID" value="CAG6784358.1"/>
    <property type="molecule type" value="Transcribed_RNA"/>
</dbReference>
<evidence type="ECO:0000256" key="1">
    <source>
        <dbReference type="SAM" id="MobiDB-lite"/>
    </source>
</evidence>
<name>A0A8D9BFQ9_9HEMI</name>
<reference evidence="2" key="1">
    <citation type="submission" date="2021-05" db="EMBL/GenBank/DDBJ databases">
        <authorList>
            <person name="Alioto T."/>
            <person name="Alioto T."/>
            <person name="Gomez Garrido J."/>
        </authorList>
    </citation>
    <scope>NUCLEOTIDE SEQUENCE</scope>
</reference>
<evidence type="ECO:0000313" key="2">
    <source>
        <dbReference type="EMBL" id="CAG6784358.1"/>
    </source>
</evidence>
<proteinExistence type="predicted"/>
<accession>A0A8D9BFQ9</accession>
<protein>
    <submittedName>
        <fullName evidence="2">Uncharacterized protein</fullName>
    </submittedName>
</protein>
<dbReference type="EMBL" id="HBUF01637104">
    <property type="protein sequence ID" value="CAG6784356.1"/>
    <property type="molecule type" value="Transcribed_RNA"/>
</dbReference>
<dbReference type="AlphaFoldDB" id="A0A8D9BFQ9"/>
<feature type="compositionally biased region" description="Polar residues" evidence="1">
    <location>
        <begin position="1"/>
        <end position="10"/>
    </location>
</feature>